<evidence type="ECO:0000256" key="1">
    <source>
        <dbReference type="ARBA" id="ARBA00004123"/>
    </source>
</evidence>
<feature type="domain" description="Transcription factor IIIC subunit Tfc1/Sfc1 triple barrel" evidence="6">
    <location>
        <begin position="58"/>
        <end position="161"/>
    </location>
</feature>
<dbReference type="PANTHER" id="PTHR13230">
    <property type="entry name" value="GENERAL TRANSCRIPTION FACTOR IIIC, POLYPEPTIDE 5"/>
    <property type="match status" value="1"/>
</dbReference>
<dbReference type="InterPro" id="IPR041499">
    <property type="entry name" value="Tfc1/Sfc1_N"/>
</dbReference>
<dbReference type="Gene3D" id="3.30.200.160">
    <property type="entry name" value="TFIIIC, subcomplex tauA, subunit Sfc1, barrel domain"/>
    <property type="match status" value="1"/>
</dbReference>
<dbReference type="Pfam" id="PF09734">
    <property type="entry name" value="Tau95"/>
    <property type="match status" value="1"/>
</dbReference>
<dbReference type="InterPro" id="IPR019136">
    <property type="entry name" value="TF_IIIC_su-5_HTH"/>
</dbReference>
<dbReference type="EMBL" id="JBGFUD010000786">
    <property type="protein sequence ID" value="MFH4975235.1"/>
    <property type="molecule type" value="Genomic_DNA"/>
</dbReference>
<dbReference type="GO" id="GO:0003677">
    <property type="term" value="F:DNA binding"/>
    <property type="evidence" value="ECO:0007669"/>
    <property type="project" value="UniProtKB-KW"/>
</dbReference>
<organism evidence="7 8">
    <name type="scientific">Gnathostoma spinigerum</name>
    <dbReference type="NCBI Taxonomy" id="75299"/>
    <lineage>
        <taxon>Eukaryota</taxon>
        <taxon>Metazoa</taxon>
        <taxon>Ecdysozoa</taxon>
        <taxon>Nematoda</taxon>
        <taxon>Chromadorea</taxon>
        <taxon>Rhabditida</taxon>
        <taxon>Spirurina</taxon>
        <taxon>Gnathostomatomorpha</taxon>
        <taxon>Gnathostomatoidea</taxon>
        <taxon>Gnathostomatidae</taxon>
        <taxon>Gnathostoma</taxon>
    </lineage>
</organism>
<dbReference type="GO" id="GO:0005634">
    <property type="term" value="C:nucleus"/>
    <property type="evidence" value="ECO:0007669"/>
    <property type="project" value="UniProtKB-SubCell"/>
</dbReference>
<evidence type="ECO:0000313" key="7">
    <source>
        <dbReference type="EMBL" id="MFH4975235.1"/>
    </source>
</evidence>
<dbReference type="Pfam" id="PF17682">
    <property type="entry name" value="Tau95_N"/>
    <property type="match status" value="1"/>
</dbReference>
<comment type="subcellular location">
    <subcellularLocation>
        <location evidence="1">Nucleus</location>
    </subcellularLocation>
</comment>
<keyword evidence="3" id="KW-0804">Transcription</keyword>
<evidence type="ECO:0000256" key="3">
    <source>
        <dbReference type="ARBA" id="ARBA00023163"/>
    </source>
</evidence>
<dbReference type="PANTHER" id="PTHR13230:SF5">
    <property type="entry name" value="GENERAL TRANSCRIPTION FACTOR 3C POLYPEPTIDE 5"/>
    <property type="match status" value="1"/>
</dbReference>
<dbReference type="InterPro" id="IPR042536">
    <property type="entry name" value="TFIIIC_tauA_Sfc1"/>
</dbReference>
<evidence type="ECO:0000313" key="8">
    <source>
        <dbReference type="Proteomes" id="UP001608902"/>
    </source>
</evidence>
<proteinExistence type="predicted"/>
<dbReference type="AlphaFoldDB" id="A0ABD6E6E1"/>
<keyword evidence="8" id="KW-1185">Reference proteome</keyword>
<dbReference type="InterPro" id="IPR040454">
    <property type="entry name" value="TF_IIIC_Tfc1/Sfc1"/>
</dbReference>
<accession>A0ABD6E6E1</accession>
<name>A0ABD6E6E1_9BILA</name>
<keyword evidence="4" id="KW-0539">Nucleus</keyword>
<gene>
    <name evidence="7" type="ORF">AB6A40_001944</name>
</gene>
<sequence>MRTGGRNAVVRESNASFWFDSTHWSNKAVISPWVDRQLAMFNSLERITPLNETKEYVVVAYPGIVKNVDKAIETLGGMNILSTTHCAGRPLELRHKPANPYSNAIVSERRITEKFSAGSGCVLGVVKVRRKKKDPNFVEAEVIGLVSTVYSFKSMCDFQYLPLGKVERNDNHYEDMVPRLIPNDMPSSLSWWEQPDGSVPTPIFLPPYQYSRYNQPSTKILCRETDFSVNKIKKSKNAGHGQSLRSERKSLSITVHADDEFPSAPSQEAVNDANLRCKNEEPHRLLSELLLERPMWTRVAICRRTGLDDSILKTVIQKFCFYILNGPWGRLWCKFGYDPRRDPEAKKYQSVMVTFRQHSRIPERQRLKVVNLSTDRALPVSLTGSAMLSPAHGSSLNVPGSFSIDYSYHPGQLPRVRQMWYSICDVHLPEAEEILRKEYFQLGNQADVNNGWLPPNAIDEIRNAIKEDVKKVSKQIEQDDEFVTYGEEDDWTF</sequence>
<evidence type="ECO:0008006" key="9">
    <source>
        <dbReference type="Google" id="ProtNLM"/>
    </source>
</evidence>
<dbReference type="Proteomes" id="UP001608902">
    <property type="component" value="Unassembled WGS sequence"/>
</dbReference>
<comment type="caution">
    <text evidence="7">The sequence shown here is derived from an EMBL/GenBank/DDBJ whole genome shotgun (WGS) entry which is preliminary data.</text>
</comment>
<feature type="domain" description="Transcription factor IIIC subunit 5 HTH" evidence="5">
    <location>
        <begin position="204"/>
        <end position="353"/>
    </location>
</feature>
<reference evidence="7 8" key="1">
    <citation type="submission" date="2024-08" db="EMBL/GenBank/DDBJ databases">
        <title>Gnathostoma spinigerum genome.</title>
        <authorList>
            <person name="Gonzalez-Bertolin B."/>
            <person name="Monzon S."/>
            <person name="Zaballos A."/>
            <person name="Jimenez P."/>
            <person name="Dekumyoy P."/>
            <person name="Varona S."/>
            <person name="Cuesta I."/>
            <person name="Sumanam S."/>
            <person name="Adisakwattana P."/>
            <person name="Gasser R.B."/>
            <person name="Hernandez-Gonzalez A."/>
            <person name="Young N.D."/>
            <person name="Perteguer M.J."/>
        </authorList>
    </citation>
    <scope>NUCLEOTIDE SEQUENCE [LARGE SCALE GENOMIC DNA]</scope>
    <source>
        <strain evidence="7">AL3</strain>
        <tissue evidence="7">Liver</tissue>
    </source>
</reference>
<evidence type="ECO:0000259" key="5">
    <source>
        <dbReference type="Pfam" id="PF09734"/>
    </source>
</evidence>
<evidence type="ECO:0000259" key="6">
    <source>
        <dbReference type="Pfam" id="PF17682"/>
    </source>
</evidence>
<evidence type="ECO:0000256" key="4">
    <source>
        <dbReference type="ARBA" id="ARBA00023242"/>
    </source>
</evidence>
<evidence type="ECO:0000256" key="2">
    <source>
        <dbReference type="ARBA" id="ARBA00023125"/>
    </source>
</evidence>
<protein>
    <recommendedName>
        <fullName evidence="9">General transcription factor 3C polypeptide 5</fullName>
    </recommendedName>
</protein>
<keyword evidence="2" id="KW-0238">DNA-binding</keyword>